<evidence type="ECO:0000313" key="6">
    <source>
        <dbReference type="EMBL" id="KAF2069625.1"/>
    </source>
</evidence>
<feature type="repeat" description="ANK" evidence="3">
    <location>
        <begin position="661"/>
        <end position="693"/>
    </location>
</feature>
<keyword evidence="2 3" id="KW-0040">ANK repeat</keyword>
<dbReference type="Pfam" id="PF12796">
    <property type="entry name" value="Ank_2"/>
    <property type="match status" value="2"/>
</dbReference>
<dbReference type="InterPro" id="IPR014756">
    <property type="entry name" value="Ig_E-set"/>
</dbReference>
<organism evidence="6 7">
    <name type="scientific">Polysphondylium violaceum</name>
    <dbReference type="NCBI Taxonomy" id="133409"/>
    <lineage>
        <taxon>Eukaryota</taxon>
        <taxon>Amoebozoa</taxon>
        <taxon>Evosea</taxon>
        <taxon>Eumycetozoa</taxon>
        <taxon>Dictyostelia</taxon>
        <taxon>Dictyosteliales</taxon>
        <taxon>Dictyosteliaceae</taxon>
        <taxon>Polysphondylium</taxon>
    </lineage>
</organism>
<name>A0A8J4PKN2_9MYCE</name>
<dbReference type="AlphaFoldDB" id="A0A8J4PKN2"/>
<sequence>MTDSHRHEIIKYLSIIQHLGTSHLKTIGGFVQRPTSSSSAYAHVQEQPVSLLPSNNGEKTNEALYNLSSILERLDDNQFDDIIFYLTKQVRSPLDQQEINRLMEISTQLKVSLEYISAIGRIYQSFLLFELLTLYCSEDHITKISEALTAVFPLPVDVSEDQEILSTAQTILKTQNYLTILQKLQQLFTRTNIDSLLHLQQEINNSVHGNNNNIYGVPSNNGISLQQICETLEIKTEEYFLASCLKILLQTDELTLTSLVDSFPKFQPLQLIQLSLLPFKNIYEILDLKSNLCSLSSTFQFYTPLPVSLTFNYQLPDPSKPIELKVVDQPPEKAVYRRNVKPPPSVMFEGDSKLLNGNYYVHTTLLRCNNFAEEPTFLKGNALTLVGCGKVVTFKKLKILVTSHQQGETLFCFRFDLRNYRSDPTQNPDDFELVSSTHSNPICVLSHSTQLKTTASDLPQIQEIVPESGPSTGGTRIAILGSNFADTPATRVKFDNIEVEPHFHSSGTLVVHAPQHAPGPVQVKVSNSPKCWSTTYATFTYEDQSTIATPNEKETTSLNLPKSAFGLDFSSSFASNFLIKGLDVQNSNNSSNSFVYRNSPSSSNNRPTYYSKSLQQQQQPINQLNQRGFGMIHYAAAFGELTLLSMILLAKDSMINLVDKYGNTALHWAVEFNQKKAIELLLASRCSPNAQNHLGKSPIHLATKDVEITKTLIKFGANFNCTDIDGITPLHISSAQGHVESLEFLLKDCNANIYYKDDQGETSLHYAIREEQSQCIQLLLKHAEKIEENRIENSLNYSAALMPFFEKEDDSQDEDEDDEDQPLVLMKNDDFENAIHLSLLLYNNINLIQQFISTKYNTTSQSLKNYQNDNNNTTPTSTGNNNSYVQIPINI</sequence>
<dbReference type="InterPro" id="IPR036770">
    <property type="entry name" value="Ankyrin_rpt-contain_sf"/>
</dbReference>
<accession>A0A8J4PKN2</accession>
<evidence type="ECO:0000259" key="5">
    <source>
        <dbReference type="SMART" id="SM00429"/>
    </source>
</evidence>
<dbReference type="SUPFAM" id="SSF48403">
    <property type="entry name" value="Ankyrin repeat"/>
    <property type="match status" value="1"/>
</dbReference>
<evidence type="ECO:0000256" key="2">
    <source>
        <dbReference type="ARBA" id="ARBA00023043"/>
    </source>
</evidence>
<dbReference type="PANTHER" id="PTHR24198:SF165">
    <property type="entry name" value="ANKYRIN REPEAT-CONTAINING PROTEIN-RELATED"/>
    <property type="match status" value="1"/>
</dbReference>
<evidence type="ECO:0000256" key="4">
    <source>
        <dbReference type="SAM" id="MobiDB-lite"/>
    </source>
</evidence>
<feature type="repeat" description="ANK" evidence="3">
    <location>
        <begin position="759"/>
        <end position="791"/>
    </location>
</feature>
<dbReference type="CDD" id="cd00102">
    <property type="entry name" value="IPT"/>
    <property type="match status" value="1"/>
</dbReference>
<dbReference type="SUPFAM" id="SSF81296">
    <property type="entry name" value="E set domains"/>
    <property type="match status" value="1"/>
</dbReference>
<dbReference type="Proteomes" id="UP000695562">
    <property type="component" value="Unassembled WGS sequence"/>
</dbReference>
<dbReference type="SMART" id="SM00429">
    <property type="entry name" value="IPT"/>
    <property type="match status" value="1"/>
</dbReference>
<evidence type="ECO:0000256" key="3">
    <source>
        <dbReference type="PROSITE-ProRule" id="PRU00023"/>
    </source>
</evidence>
<keyword evidence="1" id="KW-0677">Repeat</keyword>
<dbReference type="PANTHER" id="PTHR24198">
    <property type="entry name" value="ANKYRIN REPEAT AND PROTEIN KINASE DOMAIN-CONTAINING PROTEIN"/>
    <property type="match status" value="1"/>
</dbReference>
<dbReference type="EMBL" id="AJWJ01000627">
    <property type="protein sequence ID" value="KAF2069625.1"/>
    <property type="molecule type" value="Genomic_DNA"/>
</dbReference>
<dbReference type="SMART" id="SM00248">
    <property type="entry name" value="ANK"/>
    <property type="match status" value="6"/>
</dbReference>
<reference evidence="6" key="1">
    <citation type="submission" date="2020-01" db="EMBL/GenBank/DDBJ databases">
        <title>Development of genomics and gene disruption for Polysphondylium violaceum indicates a role for the polyketide synthase stlB in stalk morphogenesis.</title>
        <authorList>
            <person name="Narita B."/>
            <person name="Kawabe Y."/>
            <person name="Kin K."/>
            <person name="Saito T."/>
            <person name="Gibbs R."/>
            <person name="Kuspa A."/>
            <person name="Muzny D."/>
            <person name="Queller D."/>
            <person name="Richards S."/>
            <person name="Strassman J."/>
            <person name="Sucgang R."/>
            <person name="Worley K."/>
            <person name="Schaap P."/>
        </authorList>
    </citation>
    <scope>NUCLEOTIDE SEQUENCE</scope>
    <source>
        <strain evidence="6">QSvi11</strain>
    </source>
</reference>
<dbReference type="InterPro" id="IPR002110">
    <property type="entry name" value="Ankyrin_rpt"/>
</dbReference>
<proteinExistence type="predicted"/>
<comment type="caution">
    <text evidence="6">The sequence shown here is derived from an EMBL/GenBank/DDBJ whole genome shotgun (WGS) entry which is preliminary data.</text>
</comment>
<keyword evidence="7" id="KW-1185">Reference proteome</keyword>
<gene>
    <name evidence="6" type="ORF">CYY_009059</name>
</gene>
<feature type="domain" description="IPT/TIG" evidence="5">
    <location>
        <begin position="458"/>
        <end position="542"/>
    </location>
</feature>
<dbReference type="PROSITE" id="PS50088">
    <property type="entry name" value="ANK_REPEAT"/>
    <property type="match status" value="3"/>
</dbReference>
<dbReference type="InterPro" id="IPR002909">
    <property type="entry name" value="IPT_dom"/>
</dbReference>
<dbReference type="Gene3D" id="1.25.40.20">
    <property type="entry name" value="Ankyrin repeat-containing domain"/>
    <property type="match status" value="1"/>
</dbReference>
<feature type="repeat" description="ANK" evidence="3">
    <location>
        <begin position="725"/>
        <end position="758"/>
    </location>
</feature>
<dbReference type="Gene3D" id="2.60.40.10">
    <property type="entry name" value="Immunoglobulins"/>
    <property type="match status" value="1"/>
</dbReference>
<dbReference type="OrthoDB" id="194358at2759"/>
<protein>
    <recommendedName>
        <fullName evidence="5">IPT/TIG domain-containing protein</fullName>
    </recommendedName>
</protein>
<feature type="region of interest" description="Disordered" evidence="4">
    <location>
        <begin position="863"/>
        <end position="887"/>
    </location>
</feature>
<dbReference type="PROSITE" id="PS50297">
    <property type="entry name" value="ANK_REP_REGION"/>
    <property type="match status" value="3"/>
</dbReference>
<feature type="compositionally biased region" description="Low complexity" evidence="4">
    <location>
        <begin position="868"/>
        <end position="882"/>
    </location>
</feature>
<evidence type="ECO:0000256" key="1">
    <source>
        <dbReference type="ARBA" id="ARBA00022737"/>
    </source>
</evidence>
<dbReference type="InterPro" id="IPR013783">
    <property type="entry name" value="Ig-like_fold"/>
</dbReference>
<dbReference type="Pfam" id="PF01833">
    <property type="entry name" value="TIG"/>
    <property type="match status" value="1"/>
</dbReference>
<evidence type="ECO:0000313" key="7">
    <source>
        <dbReference type="Proteomes" id="UP000695562"/>
    </source>
</evidence>